<protein>
    <recommendedName>
        <fullName evidence="3">Beta-xylosidase C-terminal Concanavalin A-like domain-containing protein</fullName>
    </recommendedName>
</protein>
<evidence type="ECO:0008006" key="3">
    <source>
        <dbReference type="Google" id="ProtNLM"/>
    </source>
</evidence>
<gene>
    <name evidence="1" type="ORF">ET471_06665</name>
</gene>
<dbReference type="RefSeq" id="WP_129187153.1">
    <property type="nucleotide sequence ID" value="NZ_CP035493.1"/>
</dbReference>
<dbReference type="AlphaFoldDB" id="A0A4P6F4V4"/>
<sequence length="188" mass="20095">MGTGDYGVGRARFDRGAYVTEATGAPLVGAFPDELVRSVESGEVDLTDVVIESTIVMEQRGEVAGVYCRQGTDTDSDFQHYEFMVRDGYATIRIADNNVQIDVLAETRRLSLPRGEEIAIQATCVGEETRGVDLSLTVDGVLVLQASTDVVLPGGIVGLLMYPRPGAGEGNASSARFLDFSVSSVRAR</sequence>
<keyword evidence="2" id="KW-1185">Reference proteome</keyword>
<accession>A0A4P6F4V4</accession>
<proteinExistence type="predicted"/>
<evidence type="ECO:0000313" key="1">
    <source>
        <dbReference type="EMBL" id="QAY69763.1"/>
    </source>
</evidence>
<dbReference type="EMBL" id="CP035493">
    <property type="protein sequence ID" value="QAY69763.1"/>
    <property type="molecule type" value="Genomic_DNA"/>
</dbReference>
<organism evidence="1 2">
    <name type="scientific">Xylanimonas protaetiae</name>
    <dbReference type="NCBI Taxonomy" id="2509457"/>
    <lineage>
        <taxon>Bacteria</taxon>
        <taxon>Bacillati</taxon>
        <taxon>Actinomycetota</taxon>
        <taxon>Actinomycetes</taxon>
        <taxon>Micrococcales</taxon>
        <taxon>Promicromonosporaceae</taxon>
        <taxon>Xylanimonas</taxon>
    </lineage>
</organism>
<name>A0A4P6F4V4_9MICO</name>
<reference evidence="1 2" key="1">
    <citation type="submission" date="2019-01" db="EMBL/GenBank/DDBJ databases">
        <title>Genome sequencing of strain FW10M-9.</title>
        <authorList>
            <person name="Heo J."/>
            <person name="Kim S.-J."/>
            <person name="Kim J.-S."/>
            <person name="Hong S.-B."/>
            <person name="Kwon S.-W."/>
        </authorList>
    </citation>
    <scope>NUCLEOTIDE SEQUENCE [LARGE SCALE GENOMIC DNA]</scope>
    <source>
        <strain evidence="1 2">FW10M-9</strain>
    </source>
</reference>
<dbReference type="KEGG" id="xya:ET471_06665"/>
<dbReference type="Proteomes" id="UP000292118">
    <property type="component" value="Chromosome"/>
</dbReference>
<evidence type="ECO:0000313" key="2">
    <source>
        <dbReference type="Proteomes" id="UP000292118"/>
    </source>
</evidence>
<dbReference type="Gene3D" id="2.60.120.560">
    <property type="entry name" value="Exo-inulinase, domain 1"/>
    <property type="match status" value="1"/>
</dbReference>